<dbReference type="GO" id="GO:0005739">
    <property type="term" value="C:mitochondrion"/>
    <property type="evidence" value="ECO:0007669"/>
    <property type="project" value="UniProtKB-ARBA"/>
</dbReference>
<dbReference type="PANTHER" id="PTHR22948:SF18">
    <property type="entry name" value="TUDOR AND KH DOMAIN-CONTAINING PROTEIN"/>
    <property type="match status" value="1"/>
</dbReference>
<feature type="domain" description="Tudor" evidence="3">
    <location>
        <begin position="367"/>
        <end position="426"/>
    </location>
</feature>
<dbReference type="InterPro" id="IPR047380">
    <property type="entry name" value="TDRD2-like_tudor"/>
</dbReference>
<dbReference type="Gene3D" id="2.30.30.140">
    <property type="match status" value="1"/>
</dbReference>
<dbReference type="STRING" id="7739.C3XSY1"/>
<dbReference type="InterPro" id="IPR050621">
    <property type="entry name" value="Tudor_domain_containing"/>
</dbReference>
<dbReference type="InterPro" id="IPR035437">
    <property type="entry name" value="SNase_OB-fold_sf"/>
</dbReference>
<dbReference type="InterPro" id="IPR047381">
    <property type="entry name" value="KH-I_TDRKH_rpt2"/>
</dbReference>
<gene>
    <name evidence="4" type="ORF">BRAFLDRAFT_67212</name>
</gene>
<dbReference type="CDD" id="cd22429">
    <property type="entry name" value="KH-I_TDRKH_rpt2"/>
    <property type="match status" value="1"/>
</dbReference>
<feature type="compositionally biased region" description="Basic and acidic residues" evidence="2">
    <location>
        <begin position="642"/>
        <end position="659"/>
    </location>
</feature>
<dbReference type="PROSITE" id="PS50304">
    <property type="entry name" value="TUDOR"/>
    <property type="match status" value="1"/>
</dbReference>
<keyword evidence="1" id="KW-0694">RNA-binding</keyword>
<evidence type="ECO:0000313" key="4">
    <source>
        <dbReference type="EMBL" id="EEN68849.1"/>
    </source>
</evidence>
<organism>
    <name type="scientific">Branchiostoma floridae</name>
    <name type="common">Florida lancelet</name>
    <name type="synonym">Amphioxus</name>
    <dbReference type="NCBI Taxonomy" id="7739"/>
    <lineage>
        <taxon>Eukaryota</taxon>
        <taxon>Metazoa</taxon>
        <taxon>Chordata</taxon>
        <taxon>Cephalochordata</taxon>
        <taxon>Leptocardii</taxon>
        <taxon>Amphioxiformes</taxon>
        <taxon>Branchiostomatidae</taxon>
        <taxon>Branchiostoma</taxon>
    </lineage>
</organism>
<proteinExistence type="predicted"/>
<dbReference type="Gene3D" id="3.30.1370.10">
    <property type="entry name" value="K Homology domain, type 1"/>
    <property type="match status" value="2"/>
</dbReference>
<feature type="compositionally biased region" description="Basic and acidic residues" evidence="2">
    <location>
        <begin position="164"/>
        <end position="173"/>
    </location>
</feature>
<evidence type="ECO:0000256" key="1">
    <source>
        <dbReference type="PROSITE-ProRule" id="PRU00117"/>
    </source>
</evidence>
<feature type="compositionally biased region" description="Acidic residues" evidence="2">
    <location>
        <begin position="839"/>
        <end position="852"/>
    </location>
</feature>
<accession>C3XSY1</accession>
<evidence type="ECO:0000256" key="2">
    <source>
        <dbReference type="SAM" id="MobiDB-lite"/>
    </source>
</evidence>
<dbReference type="InterPro" id="IPR002999">
    <property type="entry name" value="Tudor"/>
</dbReference>
<sequence length="957" mass="105595">MVQEISGARVNFRDEAGLDENEDRVVIIRGAPEKAQEAERLIHKIIADQPVILTEEIHLPQRALGRIIGKNGDTIRQLCRTSHAKIKIDRGGDERSPDCVKLATITGTKEQIEHARGLLEEKIAEEEAFRQRLSVSTSNRQHRRGAERPGTRERQAGTRQPRTHQQEAQEARKLSPTSPPNSPLPQHNDFFEVFVSAVETPGHFWVQMVNAKAAQLDRLVQDMSDYYSEEHVKEVCVLLFVCLFVSAVETPGHFWVQMVNAKAAQLDRLVQDMSDYYSEEHVKEMVNAKAAQLDRLVQDMSDYYSEEHVKEVCVLLFACLFVSAVETPGHFWVQMVNAKAAQLDRLVQDMSDYYSEEHVKELEPIHTLMVGDIVAAPFQHDDAWYRARVMGFWKAGTLDLYYVDYGDSGVVKRENLRALRHDFLSLPFQAVECSLAGVAPRGEDWSEQATDLFEELTYCAKWKILMAKTVTYIQRDLQLMPCLLLVNTHGPKDVYIARELVKQGYAVRVKDSDAEGSASSTPSEPDPNCVYLAESPVLGKPGTEHSDISSQYATRQEEPPKSTLTLSLNQKKTPTTGGEQSDLHVSIKLKEEKTLSPTSTGGRNVSKISIATTQGNAKNQAQDTSKLLEEKLETLERHREKFISEGGKEKEAQNNKSEDSSQGYVDLLTPISEKSNESLKEEESKEQIQEPADSHQDSALLTTGASGSERNIRVSVDSDSSMSAADMKALRSELASQLVEASVVRNGVLHPSVESEPLDDVGNNSTEKDADAVTPDFISSTFTSETSVFTTASGVSDLSSPSSDLDDTKHGAAAPELNYLLPQPDVAGKDSCASSPYISDEDMYTEGSSEEEVSTKSRSGVRSKVGSAEVSRQSGLAKEDTVTIPTVEVTAPATFDLTSSSDGDVYLDAEGQDYSTFVDGEVAGAEGPLQLVDPDTLAEKVVPGKYEEDRSKETTGE</sequence>
<dbReference type="CDD" id="cd20412">
    <property type="entry name" value="Tudor_TDRD2"/>
    <property type="match status" value="1"/>
</dbReference>
<dbReference type="eggNOG" id="KOG2279">
    <property type="taxonomic scope" value="Eukaryota"/>
</dbReference>
<feature type="region of interest" description="Disordered" evidence="2">
    <location>
        <begin position="535"/>
        <end position="605"/>
    </location>
</feature>
<dbReference type="SMART" id="SM00333">
    <property type="entry name" value="TUDOR"/>
    <property type="match status" value="1"/>
</dbReference>
<feature type="compositionally biased region" description="Basic and acidic residues" evidence="2">
    <location>
        <begin position="674"/>
        <end position="696"/>
    </location>
</feature>
<dbReference type="InterPro" id="IPR004088">
    <property type="entry name" value="KH_dom_type_1"/>
</dbReference>
<dbReference type="SMART" id="SM00322">
    <property type="entry name" value="KH"/>
    <property type="match status" value="1"/>
</dbReference>
<evidence type="ECO:0000259" key="3">
    <source>
        <dbReference type="PROSITE" id="PS50304"/>
    </source>
</evidence>
<name>C3XSY1_BRAFL</name>
<dbReference type="Pfam" id="PF00013">
    <property type="entry name" value="KH_1"/>
    <property type="match status" value="1"/>
</dbReference>
<reference evidence="4" key="1">
    <citation type="journal article" date="2008" name="Nature">
        <title>The amphioxus genome and the evolution of the chordate karyotype.</title>
        <authorList>
            <consortium name="US DOE Joint Genome Institute (JGI-PGF)"/>
            <person name="Putnam N.H."/>
            <person name="Butts T."/>
            <person name="Ferrier D.E.K."/>
            <person name="Furlong R.F."/>
            <person name="Hellsten U."/>
            <person name="Kawashima T."/>
            <person name="Robinson-Rechavi M."/>
            <person name="Shoguchi E."/>
            <person name="Terry A."/>
            <person name="Yu J.-K."/>
            <person name="Benito-Gutierrez E.L."/>
            <person name="Dubchak I."/>
            <person name="Garcia-Fernandez J."/>
            <person name="Gibson-Brown J.J."/>
            <person name="Grigoriev I.V."/>
            <person name="Horton A.C."/>
            <person name="de Jong P.J."/>
            <person name="Jurka J."/>
            <person name="Kapitonov V.V."/>
            <person name="Kohara Y."/>
            <person name="Kuroki Y."/>
            <person name="Lindquist E."/>
            <person name="Lucas S."/>
            <person name="Osoegawa K."/>
            <person name="Pennacchio L.A."/>
            <person name="Salamov A.A."/>
            <person name="Satou Y."/>
            <person name="Sauka-Spengler T."/>
            <person name="Schmutz J."/>
            <person name="Shin-I T."/>
            <person name="Toyoda A."/>
            <person name="Bronner-Fraser M."/>
            <person name="Fujiyama A."/>
            <person name="Holland L.Z."/>
            <person name="Holland P.W.H."/>
            <person name="Satoh N."/>
            <person name="Rokhsar D.S."/>
        </authorList>
    </citation>
    <scope>NUCLEOTIDE SEQUENCE [LARGE SCALE GENOMIC DNA]</scope>
    <source>
        <strain evidence="4">S238N-H82</strain>
        <tissue evidence="4">Testes</tissue>
    </source>
</reference>
<dbReference type="Gene3D" id="2.40.50.90">
    <property type="match status" value="3"/>
</dbReference>
<feature type="region of interest" description="Disordered" evidence="2">
    <location>
        <begin position="642"/>
        <end position="722"/>
    </location>
</feature>
<protein>
    <recommendedName>
        <fullName evidence="3">Tudor domain-containing protein</fullName>
    </recommendedName>
</protein>
<dbReference type="InterPro" id="IPR036612">
    <property type="entry name" value="KH_dom_type_1_sf"/>
</dbReference>
<feature type="region of interest" description="Disordered" evidence="2">
    <location>
        <begin position="750"/>
        <end position="772"/>
    </location>
</feature>
<dbReference type="AlphaFoldDB" id="C3XSY1"/>
<dbReference type="InterPro" id="IPR004087">
    <property type="entry name" value="KH_dom"/>
</dbReference>
<dbReference type="PROSITE" id="PS50084">
    <property type="entry name" value="KH_TYPE_1"/>
    <property type="match status" value="2"/>
</dbReference>
<feature type="compositionally biased region" description="Polar residues" evidence="2">
    <location>
        <begin position="562"/>
        <end position="579"/>
    </location>
</feature>
<feature type="compositionally biased region" description="Low complexity" evidence="2">
    <location>
        <begin position="789"/>
        <end position="803"/>
    </location>
</feature>
<dbReference type="PANTHER" id="PTHR22948">
    <property type="entry name" value="TUDOR DOMAIN CONTAINING PROTEIN"/>
    <property type="match status" value="1"/>
</dbReference>
<feature type="compositionally biased region" description="Polar residues" evidence="2">
    <location>
        <begin position="697"/>
        <end position="709"/>
    </location>
</feature>
<dbReference type="InParanoid" id="C3XSY1"/>
<dbReference type="GO" id="GO:0003723">
    <property type="term" value="F:RNA binding"/>
    <property type="evidence" value="ECO:0007669"/>
    <property type="project" value="UniProtKB-UniRule"/>
</dbReference>
<dbReference type="EMBL" id="GG666460">
    <property type="protein sequence ID" value="EEN68849.1"/>
    <property type="molecule type" value="Genomic_DNA"/>
</dbReference>
<feature type="region of interest" description="Disordered" evidence="2">
    <location>
        <begin position="789"/>
        <end position="878"/>
    </location>
</feature>
<feature type="compositionally biased region" description="Polar residues" evidence="2">
    <location>
        <begin position="595"/>
        <end position="605"/>
    </location>
</feature>
<dbReference type="Pfam" id="PF00567">
    <property type="entry name" value="TUDOR"/>
    <property type="match status" value="2"/>
</dbReference>
<feature type="compositionally biased region" description="Basic and acidic residues" evidence="2">
    <location>
        <begin position="144"/>
        <end position="156"/>
    </location>
</feature>
<dbReference type="SUPFAM" id="SSF54791">
    <property type="entry name" value="Eukaryotic type KH-domain (KH-domain type I)"/>
    <property type="match status" value="2"/>
</dbReference>
<feature type="region of interest" description="Disordered" evidence="2">
    <location>
        <begin position="130"/>
        <end position="186"/>
    </location>
</feature>
<dbReference type="SUPFAM" id="SSF63748">
    <property type="entry name" value="Tudor/PWWP/MBT"/>
    <property type="match status" value="1"/>
</dbReference>